<dbReference type="AlphaFoldDB" id="A0AB72U8I1"/>
<evidence type="ECO:0000313" key="5">
    <source>
        <dbReference type="EMBL" id="AJD50515.1"/>
    </source>
</evidence>
<dbReference type="InterPro" id="IPR027417">
    <property type="entry name" value="P-loop_NTPase"/>
</dbReference>
<dbReference type="EMBL" id="CP004388">
    <property type="protein sequence ID" value="AJD50515.1"/>
    <property type="molecule type" value="Genomic_DNA"/>
</dbReference>
<dbReference type="GeneID" id="31926094"/>
<dbReference type="InterPro" id="IPR017871">
    <property type="entry name" value="ABC_transporter-like_CS"/>
</dbReference>
<keyword evidence="1" id="KW-0547">Nucleotide-binding</keyword>
<feature type="domain" description="ABC transporter" evidence="4">
    <location>
        <begin position="17"/>
        <end position="257"/>
    </location>
</feature>
<accession>A0AB72U8I1</accession>
<dbReference type="CDD" id="cd03216">
    <property type="entry name" value="ABC_Carb_Monos_I"/>
    <property type="match status" value="1"/>
</dbReference>
<evidence type="ECO:0000256" key="3">
    <source>
        <dbReference type="SAM" id="MobiDB-lite"/>
    </source>
</evidence>
<feature type="domain" description="ABC transporter" evidence="4">
    <location>
        <begin position="273"/>
        <end position="517"/>
    </location>
</feature>
<feature type="region of interest" description="Disordered" evidence="3">
    <location>
        <begin position="523"/>
        <end position="552"/>
    </location>
</feature>
<dbReference type="RefSeq" id="WP_007089076.1">
    <property type="nucleotide sequence ID" value="NZ_CP004388.1"/>
</dbReference>
<dbReference type="KEGG" id="txi:TH3_01945"/>
<dbReference type="Gene3D" id="3.40.50.300">
    <property type="entry name" value="P-loop containing nucleotide triphosphate hydrolases"/>
    <property type="match status" value="2"/>
</dbReference>
<dbReference type="SMART" id="SM00382">
    <property type="entry name" value="AAA"/>
    <property type="match status" value="2"/>
</dbReference>
<dbReference type="PANTHER" id="PTHR43790">
    <property type="entry name" value="CARBOHYDRATE TRANSPORT ATP-BINDING PROTEIN MG119-RELATED"/>
    <property type="match status" value="1"/>
</dbReference>
<dbReference type="SUPFAM" id="SSF52540">
    <property type="entry name" value="P-loop containing nucleoside triphosphate hydrolases"/>
    <property type="match status" value="2"/>
</dbReference>
<sequence>MSSAATPSLETSPQLLLQLAAITKKFGPLIANDAIDLDVHKGEIVALLGENGAGKTTLMNILFGHYVADTGTVMVAGADGILAPLEPGAPQAALDAGIGMVHQHFTLAENLSGLDNIVLGTEPIFRLRRDRTKARAKLAKLMAGSGLNVDLDQPVHKLTVGEKQRVEILKALYRDARLLVLDEPTAVLTPQEADSLFTILRKLATTGLSVIIIAHKLAEVLAVSHRIAVLRGGKKVGEMATDQADRRSIAELMVGRDVPLSRRSERAPGKPVIELRDVTIDRGDARRSLHGVNLLAREGEILGIAGVSGNGQAALAQLIAGLDRPDGGSVEIFGEKVTKFNAHKFAQNGIARIPEDRHHDGMVGSMTVAENIAIEDVRSRDYQKFGFLDFEAIRKRAEHAIADYDVRCPGPDAPARLLSGGNIQKLILARVLEKSPKLILANQPSRGLDVGAQSEVHRRLLEAREGGAAVVLISEDLDELLTLSDQIAVIHAGHVSAAIAANDIDRSELGLMMVGQKKAMPISGPVNLSPAQRPAQKPMKMPQDQETRRDPV</sequence>
<proteinExistence type="predicted"/>
<dbReference type="InterPro" id="IPR003439">
    <property type="entry name" value="ABC_transporter-like_ATP-bd"/>
</dbReference>
<gene>
    <name evidence="5" type="ORF">TH3_01945</name>
</gene>
<dbReference type="GO" id="GO:0005524">
    <property type="term" value="F:ATP binding"/>
    <property type="evidence" value="ECO:0007669"/>
    <property type="project" value="UniProtKB-KW"/>
</dbReference>
<dbReference type="Proteomes" id="UP000007127">
    <property type="component" value="Chromosome"/>
</dbReference>
<evidence type="ECO:0000256" key="2">
    <source>
        <dbReference type="ARBA" id="ARBA00022840"/>
    </source>
</evidence>
<dbReference type="PANTHER" id="PTHR43790:SF4">
    <property type="entry name" value="GUANOSINE IMPORT ATP-BINDING PROTEIN NUPO"/>
    <property type="match status" value="1"/>
</dbReference>
<dbReference type="CDD" id="cd03215">
    <property type="entry name" value="ABC_Carb_Monos_II"/>
    <property type="match status" value="1"/>
</dbReference>
<dbReference type="PROSITE" id="PS50893">
    <property type="entry name" value="ABC_TRANSPORTER_2"/>
    <property type="match status" value="2"/>
</dbReference>
<dbReference type="InterPro" id="IPR003593">
    <property type="entry name" value="AAA+_ATPase"/>
</dbReference>
<evidence type="ECO:0000256" key="1">
    <source>
        <dbReference type="ARBA" id="ARBA00022741"/>
    </source>
</evidence>
<organism evidence="5 6">
    <name type="scientific">Thalassospira xiamenensis M-5 = DSM 17429</name>
    <dbReference type="NCBI Taxonomy" id="1123366"/>
    <lineage>
        <taxon>Bacteria</taxon>
        <taxon>Pseudomonadati</taxon>
        <taxon>Pseudomonadota</taxon>
        <taxon>Alphaproteobacteria</taxon>
        <taxon>Rhodospirillales</taxon>
        <taxon>Thalassospiraceae</taxon>
        <taxon>Thalassospira</taxon>
    </lineage>
</organism>
<evidence type="ECO:0000313" key="6">
    <source>
        <dbReference type="Proteomes" id="UP000007127"/>
    </source>
</evidence>
<dbReference type="Pfam" id="PF00005">
    <property type="entry name" value="ABC_tran"/>
    <property type="match status" value="2"/>
</dbReference>
<dbReference type="PROSITE" id="PS00211">
    <property type="entry name" value="ABC_TRANSPORTER_1"/>
    <property type="match status" value="1"/>
</dbReference>
<dbReference type="InterPro" id="IPR050107">
    <property type="entry name" value="ABC_carbohydrate_import_ATPase"/>
</dbReference>
<protein>
    <submittedName>
        <fullName evidence="5">Ribose import ATP-binding protein RbsA</fullName>
    </submittedName>
</protein>
<feature type="compositionally biased region" description="Basic and acidic residues" evidence="3">
    <location>
        <begin position="543"/>
        <end position="552"/>
    </location>
</feature>
<reference evidence="5 6" key="1">
    <citation type="journal article" date="2012" name="J. Bacteriol.">
        <title>Genome sequence of Thalassospira xiamenensis type strain M-5.</title>
        <authorList>
            <person name="Lai Q."/>
            <person name="Shao Z."/>
        </authorList>
    </citation>
    <scope>NUCLEOTIDE SEQUENCE [LARGE SCALE GENOMIC DNA]</scope>
    <source>
        <strain evidence="5 6">M-5</strain>
    </source>
</reference>
<keyword evidence="2 5" id="KW-0067">ATP-binding</keyword>
<name>A0AB72U8I1_9PROT</name>
<dbReference type="GO" id="GO:0016887">
    <property type="term" value="F:ATP hydrolysis activity"/>
    <property type="evidence" value="ECO:0007669"/>
    <property type="project" value="InterPro"/>
</dbReference>
<evidence type="ECO:0000259" key="4">
    <source>
        <dbReference type="PROSITE" id="PS50893"/>
    </source>
</evidence>